<keyword evidence="1" id="KW-1133">Transmembrane helix</keyword>
<dbReference type="Proteomes" id="UP000177096">
    <property type="component" value="Unassembled WGS sequence"/>
</dbReference>
<name>A0A1G2UHY7_9BACT</name>
<dbReference type="AlphaFoldDB" id="A0A1G2UHY7"/>
<accession>A0A1G2UHY7</accession>
<sequence length="119" mass="13374">MSGEKKELSTTTITFMVLVALFYDTLQFVLSWIGVGWLIIPIAYLTFFIWFKMCGLNFLSLKRAPTLGIGGLLEIASAGIIPSFTFIVLRISLDYKIRKSLPINTREKTLSASEFKKTA</sequence>
<keyword evidence="1" id="KW-0472">Membrane</keyword>
<evidence type="ECO:0000313" key="3">
    <source>
        <dbReference type="Proteomes" id="UP000177096"/>
    </source>
</evidence>
<proteinExistence type="predicted"/>
<dbReference type="EMBL" id="MHWM01000019">
    <property type="protein sequence ID" value="OHB08790.1"/>
    <property type="molecule type" value="Genomic_DNA"/>
</dbReference>
<organism evidence="2 3">
    <name type="scientific">Candidatus Zambryskibacteria bacterium RIFCSPLOWO2_02_FULL_39_14</name>
    <dbReference type="NCBI Taxonomy" id="1802769"/>
    <lineage>
        <taxon>Bacteria</taxon>
        <taxon>Candidatus Zambryskiibacteriota</taxon>
    </lineage>
</organism>
<evidence type="ECO:0000256" key="1">
    <source>
        <dbReference type="SAM" id="Phobius"/>
    </source>
</evidence>
<comment type="caution">
    <text evidence="2">The sequence shown here is derived from an EMBL/GenBank/DDBJ whole genome shotgun (WGS) entry which is preliminary data.</text>
</comment>
<reference evidence="2 3" key="1">
    <citation type="journal article" date="2016" name="Nat. Commun.">
        <title>Thousands of microbial genomes shed light on interconnected biogeochemical processes in an aquifer system.</title>
        <authorList>
            <person name="Anantharaman K."/>
            <person name="Brown C.T."/>
            <person name="Hug L.A."/>
            <person name="Sharon I."/>
            <person name="Castelle C.J."/>
            <person name="Probst A.J."/>
            <person name="Thomas B.C."/>
            <person name="Singh A."/>
            <person name="Wilkins M.J."/>
            <person name="Karaoz U."/>
            <person name="Brodie E.L."/>
            <person name="Williams K.H."/>
            <person name="Hubbard S.S."/>
            <person name="Banfield J.F."/>
        </authorList>
    </citation>
    <scope>NUCLEOTIDE SEQUENCE [LARGE SCALE GENOMIC DNA]</scope>
</reference>
<protein>
    <submittedName>
        <fullName evidence="2">Uncharacterized protein</fullName>
    </submittedName>
</protein>
<evidence type="ECO:0000313" key="2">
    <source>
        <dbReference type="EMBL" id="OHB08790.1"/>
    </source>
</evidence>
<keyword evidence="1" id="KW-0812">Transmembrane</keyword>
<feature type="transmembrane region" description="Helical" evidence="1">
    <location>
        <begin position="72"/>
        <end position="93"/>
    </location>
</feature>
<feature type="transmembrane region" description="Helical" evidence="1">
    <location>
        <begin position="29"/>
        <end position="51"/>
    </location>
</feature>
<gene>
    <name evidence="2" type="ORF">A3I86_02050</name>
</gene>